<dbReference type="InterPro" id="IPR019949">
    <property type="entry name" value="CmoO-like"/>
</dbReference>
<accession>A0A381S743</accession>
<dbReference type="FunFam" id="3.20.20.30:FF:000002">
    <property type="entry name" value="LLM class flavin-dependent oxidoreductase"/>
    <property type="match status" value="1"/>
</dbReference>
<sequence>MEPEHRKQFYYSTPRIVHVLKVYFFLSDILWYIEMARTTDITLTVVDQSPVRRGGTPRDSLRETVELAKKVESLGYKRYWVAEHHNSSSFSGTSPEILIGQIAANTSQIRVGSAGVMLSHYSALKVAEQFSVLDSFYPGRIDLGVGRAPGSDRRTAAALTYPRPTMDVQRDFPQMVKDLTGFLDNGIDEGHPLAGISAYPGGKKESAPEIWLLGSSDYSARLAAEMGLPFSFADFFGNTSEYGPQVADIYRNGFKPSLYLAEPIVNVGLQVICAPTEEEARFVGSSRSLNKVISRLGLTTMGLVPPEEAINWPLDEHARAYMEHETRGYIEGDPDQVREGILAASERYQTGDIGIVSNCYHFNQRMQSYALVAEYLIGSGSVKESAAISD</sequence>
<organism evidence="3">
    <name type="scientific">marine metagenome</name>
    <dbReference type="NCBI Taxonomy" id="408172"/>
    <lineage>
        <taxon>unclassified sequences</taxon>
        <taxon>metagenomes</taxon>
        <taxon>ecological metagenomes</taxon>
    </lineage>
</organism>
<dbReference type="Gene3D" id="3.20.20.30">
    <property type="entry name" value="Luciferase-like domain"/>
    <property type="match status" value="1"/>
</dbReference>
<evidence type="ECO:0000256" key="1">
    <source>
        <dbReference type="ARBA" id="ARBA00007789"/>
    </source>
</evidence>
<evidence type="ECO:0000313" key="3">
    <source>
        <dbReference type="EMBL" id="SUZ99880.1"/>
    </source>
</evidence>
<dbReference type="Pfam" id="PF00296">
    <property type="entry name" value="Bac_luciferase"/>
    <property type="match status" value="1"/>
</dbReference>
<dbReference type="NCBIfam" id="TIGR03558">
    <property type="entry name" value="oxido_grp_1"/>
    <property type="match status" value="1"/>
</dbReference>
<protein>
    <recommendedName>
        <fullName evidence="2">Luciferase-like domain-containing protein</fullName>
    </recommendedName>
</protein>
<comment type="similarity">
    <text evidence="1">To bacterial alkanal monooxygenase alpha and beta chains.</text>
</comment>
<gene>
    <name evidence="3" type="ORF">METZ01_LOCUS52734</name>
</gene>
<reference evidence="3" key="1">
    <citation type="submission" date="2018-05" db="EMBL/GenBank/DDBJ databases">
        <authorList>
            <person name="Lanie J.A."/>
            <person name="Ng W.-L."/>
            <person name="Kazmierczak K.M."/>
            <person name="Andrzejewski T.M."/>
            <person name="Davidsen T.M."/>
            <person name="Wayne K.J."/>
            <person name="Tettelin H."/>
            <person name="Glass J.I."/>
            <person name="Rusch D."/>
            <person name="Podicherti R."/>
            <person name="Tsui H.-C.T."/>
            <person name="Winkler M.E."/>
        </authorList>
    </citation>
    <scope>NUCLEOTIDE SEQUENCE</scope>
</reference>
<dbReference type="CDD" id="cd00347">
    <property type="entry name" value="Flavin_utilizing_monoxygenases"/>
    <property type="match status" value="1"/>
</dbReference>
<dbReference type="PANTHER" id="PTHR30137">
    <property type="entry name" value="LUCIFERASE-LIKE MONOOXYGENASE"/>
    <property type="match status" value="1"/>
</dbReference>
<dbReference type="PANTHER" id="PTHR30137:SF20">
    <property type="entry name" value="N-ACETYL-S-ALKYLCYSTEINE MONOOXYGENASE"/>
    <property type="match status" value="1"/>
</dbReference>
<dbReference type="InterPro" id="IPR036661">
    <property type="entry name" value="Luciferase-like_sf"/>
</dbReference>
<name>A0A381S743_9ZZZZ</name>
<dbReference type="GO" id="GO:0016705">
    <property type="term" value="F:oxidoreductase activity, acting on paired donors, with incorporation or reduction of molecular oxygen"/>
    <property type="evidence" value="ECO:0007669"/>
    <property type="project" value="InterPro"/>
</dbReference>
<dbReference type="AlphaFoldDB" id="A0A381S743"/>
<dbReference type="GO" id="GO:0005829">
    <property type="term" value="C:cytosol"/>
    <property type="evidence" value="ECO:0007669"/>
    <property type="project" value="TreeGrafter"/>
</dbReference>
<dbReference type="SUPFAM" id="SSF51679">
    <property type="entry name" value="Bacterial luciferase-like"/>
    <property type="match status" value="1"/>
</dbReference>
<dbReference type="InterPro" id="IPR050766">
    <property type="entry name" value="Bact_Lucif_Oxidored"/>
</dbReference>
<dbReference type="InterPro" id="IPR011251">
    <property type="entry name" value="Luciferase-like_dom"/>
</dbReference>
<feature type="domain" description="Luciferase-like" evidence="2">
    <location>
        <begin position="54"/>
        <end position="343"/>
    </location>
</feature>
<proteinExistence type="predicted"/>
<dbReference type="EMBL" id="UINC01002747">
    <property type="protein sequence ID" value="SUZ99880.1"/>
    <property type="molecule type" value="Genomic_DNA"/>
</dbReference>
<evidence type="ECO:0000259" key="2">
    <source>
        <dbReference type="Pfam" id="PF00296"/>
    </source>
</evidence>